<dbReference type="SUPFAM" id="SSF53335">
    <property type="entry name" value="S-adenosyl-L-methionine-dependent methyltransferases"/>
    <property type="match status" value="1"/>
</dbReference>
<dbReference type="Proteomes" id="UP000327118">
    <property type="component" value="Unassembled WGS sequence"/>
</dbReference>
<dbReference type="EMBL" id="ML739098">
    <property type="protein sequence ID" value="KAE8353422.1"/>
    <property type="molecule type" value="Genomic_DNA"/>
</dbReference>
<proteinExistence type="inferred from homology"/>
<dbReference type="InterPro" id="IPR029063">
    <property type="entry name" value="SAM-dependent_MTases_sf"/>
</dbReference>
<comment type="similarity">
    <text evidence="4">Belongs to the class I-like SAM-binding methyltransferase superfamily. Cation-independent O-methyltransferase family.</text>
</comment>
<evidence type="ECO:0000256" key="2">
    <source>
        <dbReference type="ARBA" id="ARBA00022679"/>
    </source>
</evidence>
<dbReference type="PANTHER" id="PTHR43712">
    <property type="entry name" value="PUTATIVE (AFU_ORTHOLOGUE AFUA_4G14580)-RELATED"/>
    <property type="match status" value="1"/>
</dbReference>
<sequence length="419" mass="46773">MSSLTDLATRIASNASVLDNHLKTNQFKAPSFDAAADSEFPNPEHDSLVEAARVALIDDTKALRDLAQGPAQVLRELCWGSVDLAVQHVIYRFKIYDAIPLEGSITYAEVANKIALPERQVERLLRQSILHGIFTEPELGRIAHTASSAVLIRDKSMLDWYGYCVEELFPTSAKLADSLEANPASRSEQCAFNKAFDTEDSFFTFLENHPHRQARFVGAMLGVAKNHGHSLTHVVRGYDWAKLGQATVVDVGGSSGFVSVALAVVFPDLRFVVQDYKHIVEQGRSQLPASLTDRVDFVAHNFFDPQLTTADVYILRHICHNWSDADSAQILRQIVPAMKPTSRVLLVEAVVVPPKVVDSVQERYMRTIDIVMMQFLNAQERSAEDWEEVVSLADPRLQVLSIHKPPQSWDSIIEIGFRL</sequence>
<evidence type="ECO:0000256" key="1">
    <source>
        <dbReference type="ARBA" id="ARBA00022603"/>
    </source>
</evidence>
<dbReference type="GO" id="GO:0008171">
    <property type="term" value="F:O-methyltransferase activity"/>
    <property type="evidence" value="ECO:0007669"/>
    <property type="project" value="InterPro"/>
</dbReference>
<dbReference type="Pfam" id="PF00891">
    <property type="entry name" value="Methyltransf_2"/>
    <property type="match status" value="1"/>
</dbReference>
<dbReference type="SUPFAM" id="SSF46785">
    <property type="entry name" value="Winged helix' DNA-binding domain"/>
    <property type="match status" value="1"/>
</dbReference>
<feature type="domain" description="O-methyltransferase C-terminal" evidence="5">
    <location>
        <begin position="185"/>
        <end position="391"/>
    </location>
</feature>
<keyword evidence="7" id="KW-1185">Reference proteome</keyword>
<dbReference type="PROSITE" id="PS51683">
    <property type="entry name" value="SAM_OMT_II"/>
    <property type="match status" value="1"/>
</dbReference>
<dbReference type="PANTHER" id="PTHR43712:SF5">
    <property type="entry name" value="O-METHYLTRANSFERASE ASQN-RELATED"/>
    <property type="match status" value="1"/>
</dbReference>
<reference evidence="7" key="1">
    <citation type="submission" date="2019-04" db="EMBL/GenBank/DDBJ databases">
        <title>Friends and foes A comparative genomics studyof 23 Aspergillus species from section Flavi.</title>
        <authorList>
            <consortium name="DOE Joint Genome Institute"/>
            <person name="Kjaerbolling I."/>
            <person name="Vesth T."/>
            <person name="Frisvad J.C."/>
            <person name="Nybo J.L."/>
            <person name="Theobald S."/>
            <person name="Kildgaard S."/>
            <person name="Isbrandt T."/>
            <person name="Kuo A."/>
            <person name="Sato A."/>
            <person name="Lyhne E.K."/>
            <person name="Kogle M.E."/>
            <person name="Wiebenga A."/>
            <person name="Kun R.S."/>
            <person name="Lubbers R.J."/>
            <person name="Makela M.R."/>
            <person name="Barry K."/>
            <person name="Chovatia M."/>
            <person name="Clum A."/>
            <person name="Daum C."/>
            <person name="Haridas S."/>
            <person name="He G."/>
            <person name="LaButti K."/>
            <person name="Lipzen A."/>
            <person name="Mondo S."/>
            <person name="Riley R."/>
            <person name="Salamov A."/>
            <person name="Simmons B.A."/>
            <person name="Magnuson J.K."/>
            <person name="Henrissat B."/>
            <person name="Mortensen U.H."/>
            <person name="Larsen T.O."/>
            <person name="Devries R.P."/>
            <person name="Grigoriev I.V."/>
            <person name="Machida M."/>
            <person name="Baker S.E."/>
            <person name="Andersen M.R."/>
        </authorList>
    </citation>
    <scope>NUCLEOTIDE SEQUENCE [LARGE SCALE GENOMIC DNA]</scope>
    <source>
        <strain evidence="7">CBS 553.77</strain>
    </source>
</reference>
<dbReference type="InterPro" id="IPR016461">
    <property type="entry name" value="COMT-like"/>
</dbReference>
<accession>A0A5N6Z6Y4</accession>
<protein>
    <submittedName>
        <fullName evidence="6">O-methyltransferase</fullName>
    </submittedName>
</protein>
<dbReference type="OrthoDB" id="1606438at2759"/>
<keyword evidence="3" id="KW-0949">S-adenosyl-L-methionine</keyword>
<dbReference type="CDD" id="cd02440">
    <property type="entry name" value="AdoMet_MTases"/>
    <property type="match status" value="1"/>
</dbReference>
<name>A0A5N6Z6Y4_9EURO</name>
<evidence type="ECO:0000256" key="4">
    <source>
        <dbReference type="ARBA" id="ARBA00038277"/>
    </source>
</evidence>
<organism evidence="6 7">
    <name type="scientific">Aspergillus coremiiformis</name>
    <dbReference type="NCBI Taxonomy" id="138285"/>
    <lineage>
        <taxon>Eukaryota</taxon>
        <taxon>Fungi</taxon>
        <taxon>Dikarya</taxon>
        <taxon>Ascomycota</taxon>
        <taxon>Pezizomycotina</taxon>
        <taxon>Eurotiomycetes</taxon>
        <taxon>Eurotiomycetidae</taxon>
        <taxon>Eurotiales</taxon>
        <taxon>Aspergillaceae</taxon>
        <taxon>Aspergillus</taxon>
        <taxon>Aspergillus subgen. Circumdati</taxon>
    </lineage>
</organism>
<dbReference type="GO" id="GO:0044550">
    <property type="term" value="P:secondary metabolite biosynthetic process"/>
    <property type="evidence" value="ECO:0007669"/>
    <property type="project" value="UniProtKB-ARBA"/>
</dbReference>
<keyword evidence="1 6" id="KW-0489">Methyltransferase</keyword>
<dbReference type="Gene3D" id="3.40.50.150">
    <property type="entry name" value="Vaccinia Virus protein VP39"/>
    <property type="match status" value="1"/>
</dbReference>
<keyword evidence="2 6" id="KW-0808">Transferase</keyword>
<evidence type="ECO:0000313" key="6">
    <source>
        <dbReference type="EMBL" id="KAE8353422.1"/>
    </source>
</evidence>
<dbReference type="GO" id="GO:0032259">
    <property type="term" value="P:methylation"/>
    <property type="evidence" value="ECO:0007669"/>
    <property type="project" value="UniProtKB-KW"/>
</dbReference>
<dbReference type="InterPro" id="IPR036388">
    <property type="entry name" value="WH-like_DNA-bd_sf"/>
</dbReference>
<evidence type="ECO:0000259" key="5">
    <source>
        <dbReference type="Pfam" id="PF00891"/>
    </source>
</evidence>
<gene>
    <name evidence="6" type="ORF">BDV28DRAFT_164948</name>
</gene>
<dbReference type="InterPro" id="IPR036390">
    <property type="entry name" value="WH_DNA-bd_sf"/>
</dbReference>
<dbReference type="AlphaFoldDB" id="A0A5N6Z6Y4"/>
<evidence type="ECO:0000256" key="3">
    <source>
        <dbReference type="ARBA" id="ARBA00022691"/>
    </source>
</evidence>
<evidence type="ECO:0000313" key="7">
    <source>
        <dbReference type="Proteomes" id="UP000327118"/>
    </source>
</evidence>
<dbReference type="Gene3D" id="1.10.10.10">
    <property type="entry name" value="Winged helix-like DNA-binding domain superfamily/Winged helix DNA-binding domain"/>
    <property type="match status" value="1"/>
</dbReference>
<dbReference type="InterPro" id="IPR001077">
    <property type="entry name" value="COMT_C"/>
</dbReference>